<organism evidence="3 4">
    <name type="scientific">Lutimonas vermicola</name>
    <dbReference type="NCBI Taxonomy" id="414288"/>
    <lineage>
        <taxon>Bacteria</taxon>
        <taxon>Pseudomonadati</taxon>
        <taxon>Bacteroidota</taxon>
        <taxon>Flavobacteriia</taxon>
        <taxon>Flavobacteriales</taxon>
        <taxon>Flavobacteriaceae</taxon>
        <taxon>Lutimonas</taxon>
    </lineage>
</organism>
<feature type="transmembrane region" description="Helical" evidence="1">
    <location>
        <begin position="103"/>
        <end position="124"/>
    </location>
</feature>
<feature type="transmembrane region" description="Helical" evidence="1">
    <location>
        <begin position="47"/>
        <end position="64"/>
    </location>
</feature>
<keyword evidence="1" id="KW-1133">Transmembrane helix</keyword>
<sequence>MLQDIKKLLERNALFLAILATLVLAFLSLSAIPKINLGLGIKSGDKYLHFTAYFGLSLLWYFALKKRINKKVFNFFVPLALIVYGIILEGLQSGLTTYRTGDIYDAMANTAGVIVALIIFNRFIKWCGTI</sequence>
<comment type="caution">
    <text evidence="3">The sequence shown here is derived from an EMBL/GenBank/DDBJ whole genome shotgun (WGS) entry which is preliminary data.</text>
</comment>
<dbReference type="RefSeq" id="WP_342160117.1">
    <property type="nucleotide sequence ID" value="NZ_JBCDNA010000002.1"/>
</dbReference>
<dbReference type="PANTHER" id="PTHR28008">
    <property type="entry name" value="DOMAIN PROTEIN, PUTATIVE (AFU_ORTHOLOGUE AFUA_3G10980)-RELATED"/>
    <property type="match status" value="1"/>
</dbReference>
<evidence type="ECO:0000259" key="2">
    <source>
        <dbReference type="Pfam" id="PF04892"/>
    </source>
</evidence>
<dbReference type="InterPro" id="IPR006976">
    <property type="entry name" value="VanZ-like"/>
</dbReference>
<accession>A0ABU9L3Y5</accession>
<gene>
    <name evidence="3" type="ORF">AABB81_09290</name>
</gene>
<keyword evidence="1" id="KW-0812">Transmembrane</keyword>
<reference evidence="3 4" key="1">
    <citation type="submission" date="2024-04" db="EMBL/GenBank/DDBJ databases">
        <title>whole genome sequencing of Lutimonas vermicola strain IMCC1616.</title>
        <authorList>
            <person name="Bae S.S."/>
        </authorList>
    </citation>
    <scope>NUCLEOTIDE SEQUENCE [LARGE SCALE GENOMIC DNA]</scope>
    <source>
        <strain evidence="3 4">IMCC1616</strain>
    </source>
</reference>
<keyword evidence="1" id="KW-0472">Membrane</keyword>
<dbReference type="Pfam" id="PF04892">
    <property type="entry name" value="VanZ"/>
    <property type="match status" value="1"/>
</dbReference>
<proteinExistence type="predicted"/>
<dbReference type="EMBL" id="JBCDNA010000002">
    <property type="protein sequence ID" value="MEL4456086.1"/>
    <property type="molecule type" value="Genomic_DNA"/>
</dbReference>
<dbReference type="PANTHER" id="PTHR28008:SF1">
    <property type="entry name" value="DOMAIN PROTEIN, PUTATIVE (AFU_ORTHOLOGUE AFUA_3G10980)-RELATED"/>
    <property type="match status" value="1"/>
</dbReference>
<evidence type="ECO:0000313" key="3">
    <source>
        <dbReference type="EMBL" id="MEL4456086.1"/>
    </source>
</evidence>
<protein>
    <submittedName>
        <fullName evidence="3">VanZ family protein</fullName>
    </submittedName>
</protein>
<evidence type="ECO:0000313" key="4">
    <source>
        <dbReference type="Proteomes" id="UP001474120"/>
    </source>
</evidence>
<evidence type="ECO:0000256" key="1">
    <source>
        <dbReference type="SAM" id="Phobius"/>
    </source>
</evidence>
<feature type="transmembrane region" description="Helical" evidence="1">
    <location>
        <begin position="71"/>
        <end position="91"/>
    </location>
</feature>
<dbReference type="Proteomes" id="UP001474120">
    <property type="component" value="Unassembled WGS sequence"/>
</dbReference>
<name>A0ABU9L3Y5_9FLAO</name>
<feature type="domain" description="VanZ-like" evidence="2">
    <location>
        <begin position="41"/>
        <end position="121"/>
    </location>
</feature>
<keyword evidence="4" id="KW-1185">Reference proteome</keyword>
<dbReference type="NCBIfam" id="NF037970">
    <property type="entry name" value="vanZ_1"/>
    <property type="match status" value="1"/>
</dbReference>